<dbReference type="RefSeq" id="XP_017782696.1">
    <property type="nucleotide sequence ID" value="XM_017927207.1"/>
</dbReference>
<gene>
    <name evidence="3" type="primary">LOC108567023</name>
</gene>
<evidence type="ECO:0000256" key="1">
    <source>
        <dbReference type="SAM" id="MobiDB-lite"/>
    </source>
</evidence>
<feature type="region of interest" description="Disordered" evidence="1">
    <location>
        <begin position="1"/>
        <end position="38"/>
    </location>
</feature>
<proteinExistence type="predicted"/>
<reference evidence="3" key="1">
    <citation type="submission" date="2025-08" db="UniProtKB">
        <authorList>
            <consortium name="RefSeq"/>
        </authorList>
    </citation>
    <scope>IDENTIFICATION</scope>
    <source>
        <tissue evidence="3">Whole Larva</tissue>
    </source>
</reference>
<evidence type="ECO:0000313" key="3">
    <source>
        <dbReference type="RefSeq" id="XP_017782696.1"/>
    </source>
</evidence>
<evidence type="ECO:0000313" key="2">
    <source>
        <dbReference type="Proteomes" id="UP000695000"/>
    </source>
</evidence>
<organism evidence="2 3">
    <name type="scientific">Nicrophorus vespilloides</name>
    <name type="common">Boreal carrion beetle</name>
    <dbReference type="NCBI Taxonomy" id="110193"/>
    <lineage>
        <taxon>Eukaryota</taxon>
        <taxon>Metazoa</taxon>
        <taxon>Ecdysozoa</taxon>
        <taxon>Arthropoda</taxon>
        <taxon>Hexapoda</taxon>
        <taxon>Insecta</taxon>
        <taxon>Pterygota</taxon>
        <taxon>Neoptera</taxon>
        <taxon>Endopterygota</taxon>
        <taxon>Coleoptera</taxon>
        <taxon>Polyphaga</taxon>
        <taxon>Staphyliniformia</taxon>
        <taxon>Silphidae</taxon>
        <taxon>Nicrophorinae</taxon>
        <taxon>Nicrophorus</taxon>
    </lineage>
</organism>
<accession>A0ABM1N796</accession>
<dbReference type="GeneID" id="108567023"/>
<keyword evidence="2" id="KW-1185">Reference proteome</keyword>
<dbReference type="Proteomes" id="UP000695000">
    <property type="component" value="Unplaced"/>
</dbReference>
<protein>
    <submittedName>
        <fullName evidence="3">Uncharacterized protein LOC108567023</fullName>
    </submittedName>
</protein>
<sequence length="107" mass="12198">MKRNNNNNAKQKHDKPQSSEVPKVANRNRRGKQKSGQKMNEALMMCFEKICELQKELEGDITEEDYDDAQVAGYAACALETMSFLRAEGMSEEDPIMKVLKEKLLSN</sequence>
<feature type="compositionally biased region" description="Basic residues" evidence="1">
    <location>
        <begin position="26"/>
        <end position="35"/>
    </location>
</feature>
<name>A0ABM1N796_NICVS</name>